<keyword evidence="5 11" id="KW-0479">Metal-binding</keyword>
<dbReference type="Pfam" id="PF03079">
    <property type="entry name" value="ARD"/>
    <property type="match status" value="1"/>
</dbReference>
<evidence type="ECO:0000256" key="7">
    <source>
        <dbReference type="ARBA" id="ARBA00023002"/>
    </source>
</evidence>
<reference evidence="14 15" key="1">
    <citation type="journal article" date="2018" name="Evol. Lett.">
        <title>Horizontal gene cluster transfer increased hallucinogenic mushroom diversity.</title>
        <authorList>
            <person name="Reynolds H.T."/>
            <person name="Vijayakumar V."/>
            <person name="Gluck-Thaler E."/>
            <person name="Korotkin H.B."/>
            <person name="Matheny P.B."/>
            <person name="Slot J.C."/>
        </authorList>
    </citation>
    <scope>NUCLEOTIDE SEQUENCE [LARGE SCALE GENOMIC DNA]</scope>
    <source>
        <strain evidence="14 15">SRW20</strain>
    </source>
</reference>
<feature type="binding site" evidence="11">
    <location>
        <position position="86"/>
    </location>
    <ligand>
        <name>Ni(2+)</name>
        <dbReference type="ChEBI" id="CHEBI:49786"/>
        <note>for nickel-dependent acireductone dioxygenase activity</note>
    </ligand>
</feature>
<feature type="coiled-coil region" evidence="12">
    <location>
        <begin position="150"/>
        <end position="198"/>
    </location>
</feature>
<feature type="domain" description="F-box" evidence="13">
    <location>
        <begin position="211"/>
        <end position="275"/>
    </location>
</feature>
<keyword evidence="8 11" id="KW-0408">Iron</keyword>
<dbReference type="GO" id="GO:0010308">
    <property type="term" value="F:acireductone dioxygenase (Ni2+-requiring) activity"/>
    <property type="evidence" value="ECO:0007669"/>
    <property type="project" value="UniProtKB-UniRule"/>
</dbReference>
<keyword evidence="4 11" id="KW-0028">Amino-acid biosynthesis</keyword>
<keyword evidence="9 11" id="KW-0486">Methionine biosynthesis</keyword>
<comment type="function">
    <text evidence="11">Catalyzes 2 different reactions between oxygen and the acireductone 1,2-dihydroxy-3-keto-5-methylthiopentene (DHK-MTPene) depending upon the metal bound in the active site. Fe-containing acireductone dioxygenase (Fe-ARD) produces formate and 2-keto-4-methylthiobutyrate (KMTB), the alpha-ketoacid precursor of methionine in the methionine recycle pathway. Ni-containing acireductone dioxygenase (Ni-ARD) produces methylthiopropionate, carbon monoxide and formate, and does not lie on the methionine recycle pathway.</text>
</comment>
<evidence type="ECO:0000256" key="12">
    <source>
        <dbReference type="SAM" id="Coils"/>
    </source>
</evidence>
<feature type="binding site" evidence="11">
    <location>
        <position position="132"/>
    </location>
    <ligand>
        <name>Ni(2+)</name>
        <dbReference type="ChEBI" id="CHEBI:49786"/>
        <note>for nickel-dependent acireductone dioxygenase activity</note>
    </ligand>
</feature>
<dbReference type="InterPro" id="IPR036047">
    <property type="entry name" value="F-box-like_dom_sf"/>
</dbReference>
<feature type="binding site" evidence="11">
    <location>
        <position position="132"/>
    </location>
    <ligand>
        <name>Fe(2+)</name>
        <dbReference type="ChEBI" id="CHEBI:29033"/>
        <note>for iron-dependent acireductone dioxygenase activity</note>
    </ligand>
</feature>
<dbReference type="AlphaFoldDB" id="A0A409XYU4"/>
<dbReference type="Gene3D" id="1.20.1280.50">
    <property type="match status" value="1"/>
</dbReference>
<organism evidence="14 15">
    <name type="scientific">Gymnopilus dilepis</name>
    <dbReference type="NCBI Taxonomy" id="231916"/>
    <lineage>
        <taxon>Eukaryota</taxon>
        <taxon>Fungi</taxon>
        <taxon>Dikarya</taxon>
        <taxon>Basidiomycota</taxon>
        <taxon>Agaricomycotina</taxon>
        <taxon>Agaricomycetes</taxon>
        <taxon>Agaricomycetidae</taxon>
        <taxon>Agaricales</taxon>
        <taxon>Agaricineae</taxon>
        <taxon>Hymenogastraceae</taxon>
        <taxon>Gymnopilus</taxon>
    </lineage>
</organism>
<evidence type="ECO:0000256" key="3">
    <source>
        <dbReference type="ARBA" id="ARBA00022596"/>
    </source>
</evidence>
<comment type="cofactor">
    <cofactor evidence="11">
        <name>Fe(2+)</name>
        <dbReference type="ChEBI" id="CHEBI:29033"/>
    </cofactor>
    <cofactor evidence="11">
        <name>Ni(2+)</name>
        <dbReference type="ChEBI" id="CHEBI:49786"/>
    </cofactor>
    <text evidence="11">Binds either 1 Fe or Ni cation per monomer. Iron-binding promotes an acireductone dioxygenase reaction producing 2-keto-4-methylthiobutyrate, while nickel-binding promotes an acireductone dioxygenase reaction producing 3-(methylsulfanyl)propanoate.</text>
</comment>
<keyword evidence="6 11" id="KW-0223">Dioxygenase</keyword>
<dbReference type="Pfam" id="PF12937">
    <property type="entry name" value="F-box-like"/>
    <property type="match status" value="1"/>
</dbReference>
<dbReference type="EC" id="1.13.11.54" evidence="11"/>
<dbReference type="UniPathway" id="UPA00904">
    <property type="reaction ID" value="UER00878"/>
</dbReference>
<dbReference type="OrthoDB" id="3023006at2759"/>
<dbReference type="SUPFAM" id="SSF81383">
    <property type="entry name" value="F-box domain"/>
    <property type="match status" value="1"/>
</dbReference>
<comment type="catalytic activity">
    <reaction evidence="11">
        <text>1,2-dihydroxy-5-(methylsulfanyl)pent-1-en-3-one + O2 = 3-(methylsulfanyl)propanoate + CO + formate + 2 H(+)</text>
        <dbReference type="Rhea" id="RHEA:14161"/>
        <dbReference type="ChEBI" id="CHEBI:15378"/>
        <dbReference type="ChEBI" id="CHEBI:15379"/>
        <dbReference type="ChEBI" id="CHEBI:15740"/>
        <dbReference type="ChEBI" id="CHEBI:17245"/>
        <dbReference type="ChEBI" id="CHEBI:49016"/>
        <dbReference type="ChEBI" id="CHEBI:49252"/>
        <dbReference type="EC" id="1.13.11.53"/>
    </reaction>
</comment>
<dbReference type="EC" id="1.13.11.53" evidence="11"/>
<keyword evidence="3 11" id="KW-0533">Nickel</keyword>
<keyword evidence="2 11" id="KW-0963">Cytoplasm</keyword>
<dbReference type="GO" id="GO:0005634">
    <property type="term" value="C:nucleus"/>
    <property type="evidence" value="ECO:0007669"/>
    <property type="project" value="UniProtKB-SubCell"/>
</dbReference>
<evidence type="ECO:0000256" key="1">
    <source>
        <dbReference type="ARBA" id="ARBA00000428"/>
    </source>
</evidence>
<dbReference type="GO" id="GO:0005737">
    <property type="term" value="C:cytoplasm"/>
    <property type="evidence" value="ECO:0007669"/>
    <property type="project" value="UniProtKB-SubCell"/>
</dbReference>
<comment type="similarity">
    <text evidence="11">Belongs to the acireductone dioxygenase (ARD) family.</text>
</comment>
<dbReference type="SUPFAM" id="SSF51182">
    <property type="entry name" value="RmlC-like cupins"/>
    <property type="match status" value="1"/>
</dbReference>
<name>A0A409XYU4_9AGAR</name>
<evidence type="ECO:0000256" key="6">
    <source>
        <dbReference type="ARBA" id="ARBA00022964"/>
    </source>
</evidence>
<dbReference type="InterPro" id="IPR027496">
    <property type="entry name" value="ARD_euk"/>
</dbReference>
<accession>A0A409XYU4</accession>
<evidence type="ECO:0000256" key="8">
    <source>
        <dbReference type="ARBA" id="ARBA00023004"/>
    </source>
</evidence>
<dbReference type="InterPro" id="IPR001810">
    <property type="entry name" value="F-box_dom"/>
</dbReference>
<dbReference type="InterPro" id="IPR014710">
    <property type="entry name" value="RmlC-like_jellyroll"/>
</dbReference>
<feature type="binding site" evidence="11">
    <location>
        <position position="88"/>
    </location>
    <ligand>
        <name>Fe(2+)</name>
        <dbReference type="ChEBI" id="CHEBI:29033"/>
        <note>for iron-dependent acireductone dioxygenase activity</note>
    </ligand>
</feature>
<proteinExistence type="inferred from homology"/>
<feature type="binding site" evidence="11">
    <location>
        <position position="92"/>
    </location>
    <ligand>
        <name>Ni(2+)</name>
        <dbReference type="ChEBI" id="CHEBI:49786"/>
        <note>for nickel-dependent acireductone dioxygenase activity</note>
    </ligand>
</feature>
<evidence type="ECO:0000259" key="13">
    <source>
        <dbReference type="Pfam" id="PF12937"/>
    </source>
</evidence>
<dbReference type="GO" id="GO:0019509">
    <property type="term" value="P:L-methionine salvage from methylthioadenosine"/>
    <property type="evidence" value="ECO:0007669"/>
    <property type="project" value="UniProtKB-UniRule"/>
</dbReference>
<evidence type="ECO:0000256" key="10">
    <source>
        <dbReference type="ARBA" id="ARBA00023242"/>
    </source>
</evidence>
<keyword evidence="10 11" id="KW-0539">Nucleus</keyword>
<dbReference type="InterPro" id="IPR011051">
    <property type="entry name" value="RmlC_Cupin_sf"/>
</dbReference>
<gene>
    <name evidence="11" type="primary">ADI1</name>
    <name evidence="14" type="ORF">CVT26_016110</name>
</gene>
<dbReference type="HAMAP" id="MF_03154">
    <property type="entry name" value="Salvage_MtnD_euk"/>
    <property type="match status" value="1"/>
</dbReference>
<comment type="pathway">
    <text evidence="11">Amino-acid biosynthesis; L-methionine biosynthesis via salvage pathway; L-methionine from S-methyl-5-thio-alpha-D-ribose 1-phosphate: step 5/6.</text>
</comment>
<dbReference type="GO" id="GO:0010309">
    <property type="term" value="F:acireductone dioxygenase [iron(II)-requiring] activity"/>
    <property type="evidence" value="ECO:0007669"/>
    <property type="project" value="UniProtKB-UniRule"/>
</dbReference>
<dbReference type="InterPro" id="IPR004313">
    <property type="entry name" value="ARD"/>
</dbReference>
<evidence type="ECO:0000313" key="14">
    <source>
        <dbReference type="EMBL" id="PPQ95944.1"/>
    </source>
</evidence>
<evidence type="ECO:0000256" key="9">
    <source>
        <dbReference type="ARBA" id="ARBA00023167"/>
    </source>
</evidence>
<feature type="binding site" evidence="11">
    <location>
        <position position="88"/>
    </location>
    <ligand>
        <name>Ni(2+)</name>
        <dbReference type="ChEBI" id="CHEBI:49786"/>
        <note>for nickel-dependent acireductone dioxygenase activity</note>
    </ligand>
</feature>
<keyword evidence="15" id="KW-1185">Reference proteome</keyword>
<protein>
    <recommendedName>
        <fullName evidence="11">Acireductone dioxygenase</fullName>
    </recommendedName>
    <alternativeName>
        <fullName evidence="11">Acireductone dioxygenase (Fe(2+)-requiring)</fullName>
        <shortName evidence="11">ARD'</shortName>
        <shortName evidence="11">Fe-ARD</shortName>
        <ecNumber evidence="11">1.13.11.54</ecNumber>
    </alternativeName>
    <alternativeName>
        <fullName evidence="11">Acireductone dioxygenase (Ni(2+)-requiring)</fullName>
        <shortName evidence="11">ARD</shortName>
        <shortName evidence="11">Ni-ARD</shortName>
        <ecNumber evidence="11">1.13.11.53</ecNumber>
    </alternativeName>
</protein>
<evidence type="ECO:0000256" key="2">
    <source>
        <dbReference type="ARBA" id="ARBA00022490"/>
    </source>
</evidence>
<dbReference type="GO" id="GO:0005506">
    <property type="term" value="F:iron ion binding"/>
    <property type="evidence" value="ECO:0007669"/>
    <property type="project" value="UniProtKB-UniRule"/>
</dbReference>
<dbReference type="Gene3D" id="2.60.120.10">
    <property type="entry name" value="Jelly Rolls"/>
    <property type="match status" value="1"/>
</dbReference>
<dbReference type="EMBL" id="NHYE01001404">
    <property type="protein sequence ID" value="PPQ95944.1"/>
    <property type="molecule type" value="Genomic_DNA"/>
</dbReference>
<feature type="binding site" evidence="11">
    <location>
        <position position="86"/>
    </location>
    <ligand>
        <name>Fe(2+)</name>
        <dbReference type="ChEBI" id="CHEBI:29033"/>
        <note>for iron-dependent acireductone dioxygenase activity</note>
    </ligand>
</feature>
<dbReference type="Proteomes" id="UP000284706">
    <property type="component" value="Unassembled WGS sequence"/>
</dbReference>
<dbReference type="STRING" id="231916.A0A409XYU4"/>
<dbReference type="GO" id="GO:0016151">
    <property type="term" value="F:nickel cation binding"/>
    <property type="evidence" value="ECO:0007669"/>
    <property type="project" value="UniProtKB-UniRule"/>
</dbReference>
<evidence type="ECO:0000256" key="11">
    <source>
        <dbReference type="HAMAP-Rule" id="MF_03154"/>
    </source>
</evidence>
<comment type="subcellular location">
    <subcellularLocation>
        <location evidence="11">Cytoplasm</location>
    </subcellularLocation>
    <subcellularLocation>
        <location evidence="11">Nucleus</location>
    </subcellularLocation>
</comment>
<dbReference type="CDD" id="cd02232">
    <property type="entry name" value="cupin_ARD"/>
    <property type="match status" value="1"/>
</dbReference>
<keyword evidence="7 11" id="KW-0560">Oxidoreductase</keyword>
<dbReference type="PANTHER" id="PTHR23418">
    <property type="entry name" value="ACIREDUCTONE DIOXYGENASE"/>
    <property type="match status" value="1"/>
</dbReference>
<sequence>MRAYYYDNLSGDQRLPHDLSPSRSVSKERLQALNVKIWTFSVDQYEGPLDAVAKQEGYTDRDTMVVSRDTLGAAYDGKIKFMFDEHLHDEEEARFIISGSGYYDVRETPSEEWIRIVFGPGDLISLPVGIYHRLTPDEANYIEALRLFRKRRATEMLETSLAEMAQLQQEKQEYEAKRDQLNIELHATEQKIIELQSKWGAIHNAMSAPVLELPNEITCMIFDHALVLSVRMAEDLAMMDAEAKLPPEMEVVISHVCHQWRSIALSYPQLWSHFCYDVMRSPLVPLERFDAYLDRSQSTGLELWFNFKGTYGEIEGVLTLLEKAVPHFARWRRFTLMADAETNVLSVLGPIFKKPVLAPMLEHFAICPSIDIDDQEIKKLEPMTFRKGAPNLRSVMLDLSGAVTFFPPINNLTTLRLEDPDQYGNARFSWPVFRDLLSLKSLVNLSIMMDAAFHKSEFKSDKGPPIAMDNLKNLRIANFDLLVMLLLFIRAPLLESLTMKELEFPRNFSTSAPGGGKSSNSPHSFPSIKYLCFINIEAETPAARHFAKMTPNATEITFSNGDYSESFFHAVASTAGAKEREKMWPKLRVINFNMEADSLDELLRLAKGRPKKDPITLRLFDDVNEMFRLGDFSSSARYEQLAKAYHIETINSQRNWLRQVRWPPASELGDVGLFADLCDPFNIDDYDE</sequence>
<keyword evidence="12" id="KW-0175">Coiled coil</keyword>
<feature type="binding site" evidence="11">
    <location>
        <position position="92"/>
    </location>
    <ligand>
        <name>Fe(2+)</name>
        <dbReference type="ChEBI" id="CHEBI:29033"/>
        <note>for iron-dependent acireductone dioxygenase activity</note>
    </ligand>
</feature>
<evidence type="ECO:0000256" key="4">
    <source>
        <dbReference type="ARBA" id="ARBA00022605"/>
    </source>
</evidence>
<comment type="caution">
    <text evidence="14">The sequence shown here is derived from an EMBL/GenBank/DDBJ whole genome shotgun (WGS) entry which is preliminary data.</text>
</comment>
<evidence type="ECO:0000313" key="15">
    <source>
        <dbReference type="Proteomes" id="UP000284706"/>
    </source>
</evidence>
<dbReference type="InParanoid" id="A0A409XYU4"/>
<comment type="catalytic activity">
    <reaction evidence="1 11">
        <text>1,2-dihydroxy-5-(methylsulfanyl)pent-1-en-3-one + O2 = 4-methylsulfanyl-2-oxobutanoate + formate + 2 H(+)</text>
        <dbReference type="Rhea" id="RHEA:24504"/>
        <dbReference type="ChEBI" id="CHEBI:15378"/>
        <dbReference type="ChEBI" id="CHEBI:15379"/>
        <dbReference type="ChEBI" id="CHEBI:15740"/>
        <dbReference type="ChEBI" id="CHEBI:16723"/>
        <dbReference type="ChEBI" id="CHEBI:49252"/>
        <dbReference type="EC" id="1.13.11.54"/>
    </reaction>
</comment>
<evidence type="ECO:0000256" key="5">
    <source>
        <dbReference type="ARBA" id="ARBA00022723"/>
    </source>
</evidence>
<dbReference type="PANTHER" id="PTHR23418:SF0">
    <property type="entry name" value="ACIREDUCTONE DIOXYGENASE"/>
    <property type="match status" value="1"/>
</dbReference>